<evidence type="ECO:0000256" key="3">
    <source>
        <dbReference type="RuleBase" id="RU003476"/>
    </source>
</evidence>
<accession>A0ABY5HKS9</accession>
<dbReference type="InterPro" id="IPR000086">
    <property type="entry name" value="NUDIX_hydrolase_dom"/>
</dbReference>
<dbReference type="RefSeq" id="WP_255855156.1">
    <property type="nucleotide sequence ID" value="NZ_CP073347.1"/>
</dbReference>
<keyword evidence="2 3" id="KW-0378">Hydrolase</keyword>
<gene>
    <name evidence="5" type="ORF">KDW95_04885</name>
</gene>
<evidence type="ECO:0000256" key="2">
    <source>
        <dbReference type="ARBA" id="ARBA00022801"/>
    </source>
</evidence>
<keyword evidence="6" id="KW-1185">Reference proteome</keyword>
<name>A0ABY5HKS9_9GAMM</name>
<proteinExistence type="inferred from homology"/>
<dbReference type="PANTHER" id="PTHR43736:SF1">
    <property type="entry name" value="DIHYDRONEOPTERIN TRIPHOSPHATE DIPHOSPHATASE"/>
    <property type="match status" value="1"/>
</dbReference>
<dbReference type="SUPFAM" id="SSF55811">
    <property type="entry name" value="Nudix"/>
    <property type="match status" value="1"/>
</dbReference>
<comment type="similarity">
    <text evidence="3">Belongs to the Nudix hydrolase family.</text>
</comment>
<sequence length="153" mass="16613">MTSDSLPPDTGTSAAIAWPVPAASAVLLRNDSVLLVQRALAPNAGYWSFPGGKMHAGETVEQAALRELNEETGVKARADTVLTALDVMEYNGSSLQYHYLLVVIYCHWLSGIPRAADDAADARWISIQQLRRGDYPLTDSVLPVLELALQHRA</sequence>
<evidence type="ECO:0000256" key="1">
    <source>
        <dbReference type="ARBA" id="ARBA00001946"/>
    </source>
</evidence>
<dbReference type="CDD" id="cd04673">
    <property type="entry name" value="NUDIX_ADPRase"/>
    <property type="match status" value="1"/>
</dbReference>
<dbReference type="PRINTS" id="PR00502">
    <property type="entry name" value="NUDIXFAMILY"/>
</dbReference>
<evidence type="ECO:0000259" key="4">
    <source>
        <dbReference type="PROSITE" id="PS51462"/>
    </source>
</evidence>
<dbReference type="EMBL" id="CP073347">
    <property type="protein sequence ID" value="UTW13002.1"/>
    <property type="molecule type" value="Genomic_DNA"/>
</dbReference>
<protein>
    <submittedName>
        <fullName evidence="5">NUDIX hydrolase</fullName>
    </submittedName>
</protein>
<dbReference type="GO" id="GO:0016787">
    <property type="term" value="F:hydrolase activity"/>
    <property type="evidence" value="ECO:0007669"/>
    <property type="project" value="UniProtKB-KW"/>
</dbReference>
<organism evidence="5 6">
    <name type="scientific">Marinobacterium rhizophilum</name>
    <dbReference type="NCBI Taxonomy" id="420402"/>
    <lineage>
        <taxon>Bacteria</taxon>
        <taxon>Pseudomonadati</taxon>
        <taxon>Pseudomonadota</taxon>
        <taxon>Gammaproteobacteria</taxon>
        <taxon>Oceanospirillales</taxon>
        <taxon>Oceanospirillaceae</taxon>
        <taxon>Marinobacterium</taxon>
    </lineage>
</organism>
<dbReference type="Pfam" id="PF00293">
    <property type="entry name" value="NUDIX"/>
    <property type="match status" value="1"/>
</dbReference>
<dbReference type="PROSITE" id="PS00893">
    <property type="entry name" value="NUDIX_BOX"/>
    <property type="match status" value="1"/>
</dbReference>
<dbReference type="InterPro" id="IPR020476">
    <property type="entry name" value="Nudix_hydrolase"/>
</dbReference>
<dbReference type="Proteomes" id="UP001058461">
    <property type="component" value="Chromosome"/>
</dbReference>
<dbReference type="InterPro" id="IPR015797">
    <property type="entry name" value="NUDIX_hydrolase-like_dom_sf"/>
</dbReference>
<comment type="cofactor">
    <cofactor evidence="1">
        <name>Mg(2+)</name>
        <dbReference type="ChEBI" id="CHEBI:18420"/>
    </cofactor>
</comment>
<evidence type="ECO:0000313" key="5">
    <source>
        <dbReference type="EMBL" id="UTW13002.1"/>
    </source>
</evidence>
<feature type="domain" description="Nudix hydrolase" evidence="4">
    <location>
        <begin position="18"/>
        <end position="150"/>
    </location>
</feature>
<dbReference type="InterPro" id="IPR020084">
    <property type="entry name" value="NUDIX_hydrolase_CS"/>
</dbReference>
<dbReference type="Gene3D" id="3.90.79.10">
    <property type="entry name" value="Nucleoside Triphosphate Pyrophosphohydrolase"/>
    <property type="match status" value="1"/>
</dbReference>
<dbReference type="PANTHER" id="PTHR43736">
    <property type="entry name" value="ADP-RIBOSE PYROPHOSPHATASE"/>
    <property type="match status" value="1"/>
</dbReference>
<evidence type="ECO:0000313" key="6">
    <source>
        <dbReference type="Proteomes" id="UP001058461"/>
    </source>
</evidence>
<dbReference type="PROSITE" id="PS51462">
    <property type="entry name" value="NUDIX"/>
    <property type="match status" value="1"/>
</dbReference>
<reference evidence="5" key="1">
    <citation type="submission" date="2021-04" db="EMBL/GenBank/DDBJ databases">
        <title>Oceanospirillales bacteria with DddD are important DMSP degraders in coastal seawater.</title>
        <authorList>
            <person name="Liu J."/>
        </authorList>
    </citation>
    <scope>NUCLEOTIDE SEQUENCE</scope>
    <source>
        <strain evidence="5">D13-1</strain>
    </source>
</reference>